<accession>A0ABP0QGT1</accession>
<protein>
    <submittedName>
        <fullName evidence="6">GTP-binding protein 1 (G-protein 1) (GP-1) (GP1)</fullName>
    </submittedName>
</protein>
<feature type="domain" description="Tr-type G" evidence="5">
    <location>
        <begin position="206"/>
        <end position="451"/>
    </location>
</feature>
<dbReference type="Gene3D" id="3.40.50.300">
    <property type="entry name" value="P-loop containing nucleotide triphosphate hydrolases"/>
    <property type="match status" value="1"/>
</dbReference>
<evidence type="ECO:0000313" key="7">
    <source>
        <dbReference type="Proteomes" id="UP001642464"/>
    </source>
</evidence>
<feature type="compositionally biased region" description="Basic residues" evidence="4">
    <location>
        <begin position="674"/>
        <end position="686"/>
    </location>
</feature>
<dbReference type="InterPro" id="IPR009001">
    <property type="entry name" value="Transl_elong_EF1A/Init_IF2_C"/>
</dbReference>
<gene>
    <name evidence="6" type="ORF">SCF082_LOCUS40782</name>
</gene>
<reference evidence="6 7" key="1">
    <citation type="submission" date="2024-02" db="EMBL/GenBank/DDBJ databases">
        <authorList>
            <person name="Chen Y."/>
            <person name="Shah S."/>
            <person name="Dougan E. K."/>
            <person name="Thang M."/>
            <person name="Chan C."/>
        </authorList>
    </citation>
    <scope>NUCLEOTIDE SEQUENCE [LARGE SCALE GENOMIC DNA]</scope>
</reference>
<dbReference type="SUPFAM" id="SSF50465">
    <property type="entry name" value="EF-Tu/eEF-1alpha/eIF2-gamma C-terminal domain"/>
    <property type="match status" value="1"/>
</dbReference>
<evidence type="ECO:0000313" key="6">
    <source>
        <dbReference type="EMBL" id="CAK9086197.1"/>
    </source>
</evidence>
<evidence type="ECO:0000256" key="4">
    <source>
        <dbReference type="SAM" id="MobiDB-lite"/>
    </source>
</evidence>
<feature type="compositionally biased region" description="Basic and acidic residues" evidence="4">
    <location>
        <begin position="663"/>
        <end position="673"/>
    </location>
</feature>
<evidence type="ECO:0000256" key="2">
    <source>
        <dbReference type="ARBA" id="ARBA00022741"/>
    </source>
</evidence>
<dbReference type="InterPro" id="IPR050055">
    <property type="entry name" value="EF-Tu_GTPase"/>
</dbReference>
<name>A0ABP0QGT1_9DINO</name>
<comment type="similarity">
    <text evidence="1">Belongs to the TRAFAC class translation factor GTPase superfamily. Classic translation factor GTPase family. EF-Tu/EF-1A subfamily.</text>
</comment>
<organism evidence="6 7">
    <name type="scientific">Durusdinium trenchii</name>
    <dbReference type="NCBI Taxonomy" id="1381693"/>
    <lineage>
        <taxon>Eukaryota</taxon>
        <taxon>Sar</taxon>
        <taxon>Alveolata</taxon>
        <taxon>Dinophyceae</taxon>
        <taxon>Suessiales</taxon>
        <taxon>Symbiodiniaceae</taxon>
        <taxon>Durusdinium</taxon>
    </lineage>
</organism>
<proteinExistence type="inferred from homology"/>
<dbReference type="InterPro" id="IPR009000">
    <property type="entry name" value="Transl_B-barrel_sf"/>
</dbReference>
<sequence>MFVKRMDLKARHGPRHACFACLFGIFMVERTLDLVTCLVSGDAARFSMDPTQRTSSSRVPAHQVSEIGLRPDTKASFSFPPEPSVGKVEHKLRLTAEEGSERFEELVTQLNWRMRECSSAEECADLEELSQYRDALYRLGVSDDGQVPGLSDAELAESLSVLKAMAAQIPATVTVISQTGGIGPGNRTAITALVRACQSSFFLRGGDEVRICTVGNVDSGKSTLLGLLTQGLQDDGRGRARAAVFRHRHEIESGRTSSIATSTLGFDQTGEVVNYRVDGSGLFRSEKPHHNIGRIEAQARIAEKSSKLITFFDLCGHERYFKTTLQGMVGLNPDYLLCTVDANRGEMRGMVHEHLVVAHALGIPAIICLTKCDVADEERRYAALLDVKRYMKQLGSKTLVVKDANDAVLAAERILQGYSPIFLCSAVTGAMVRELKLLLNVMSRRPSLFQKTLQTEPDLQIQIDEVFPQVPGVGLVIAGRVLHGTARPGDAVRIGPIVDASGGLLKDGFLSLRISSIRVQDHPVEQLRAGSSGTFALKSAGRTKVLTPRTLSRSKFLVGTKSILAPTRWVKATVTVLQHPSSIRVRYEPVLHVGMTRQTARVMSMTSSDGEPVDLLRAGDSADILFRWAHWPEIVEPGCALVFRENSVKGIGTVTWVGNLDEPREERTKEVSRKKSKVKQTKSKRKGSVESVAAKKTDTDKKTRKGLLQDKKKSKRPKR</sequence>
<keyword evidence="2" id="KW-0547">Nucleotide-binding</keyword>
<dbReference type="SUPFAM" id="SSF50447">
    <property type="entry name" value="Translation proteins"/>
    <property type="match status" value="1"/>
</dbReference>
<feature type="compositionally biased region" description="Basic and acidic residues" evidence="4">
    <location>
        <begin position="693"/>
        <end position="711"/>
    </location>
</feature>
<dbReference type="InterPro" id="IPR027417">
    <property type="entry name" value="P-loop_NTPase"/>
</dbReference>
<dbReference type="Pfam" id="PF00009">
    <property type="entry name" value="GTP_EFTU"/>
    <property type="match status" value="1"/>
</dbReference>
<keyword evidence="7" id="KW-1185">Reference proteome</keyword>
<dbReference type="PANTHER" id="PTHR43721:SF9">
    <property type="entry name" value="GTP-BINDING PROTEIN 1"/>
    <property type="match status" value="1"/>
</dbReference>
<keyword evidence="3" id="KW-0342">GTP-binding</keyword>
<dbReference type="SUPFAM" id="SSF52540">
    <property type="entry name" value="P-loop containing nucleoside triphosphate hydrolases"/>
    <property type="match status" value="1"/>
</dbReference>
<dbReference type="InterPro" id="IPR000795">
    <property type="entry name" value="T_Tr_GTP-bd_dom"/>
</dbReference>
<dbReference type="EMBL" id="CAXAMM010039407">
    <property type="protein sequence ID" value="CAK9086197.1"/>
    <property type="molecule type" value="Genomic_DNA"/>
</dbReference>
<evidence type="ECO:0000259" key="5">
    <source>
        <dbReference type="PROSITE" id="PS51722"/>
    </source>
</evidence>
<dbReference type="PROSITE" id="PS51722">
    <property type="entry name" value="G_TR_2"/>
    <property type="match status" value="1"/>
</dbReference>
<evidence type="ECO:0000256" key="3">
    <source>
        <dbReference type="ARBA" id="ARBA00023134"/>
    </source>
</evidence>
<evidence type="ECO:0000256" key="1">
    <source>
        <dbReference type="ARBA" id="ARBA00007249"/>
    </source>
</evidence>
<dbReference type="Gene3D" id="2.40.30.10">
    <property type="entry name" value="Translation factors"/>
    <property type="match status" value="1"/>
</dbReference>
<dbReference type="Proteomes" id="UP001642464">
    <property type="component" value="Unassembled WGS sequence"/>
</dbReference>
<dbReference type="PANTHER" id="PTHR43721">
    <property type="entry name" value="ELONGATION FACTOR TU-RELATED"/>
    <property type="match status" value="1"/>
</dbReference>
<comment type="caution">
    <text evidence="6">The sequence shown here is derived from an EMBL/GenBank/DDBJ whole genome shotgun (WGS) entry which is preliminary data.</text>
</comment>
<feature type="region of interest" description="Disordered" evidence="4">
    <location>
        <begin position="663"/>
        <end position="719"/>
    </location>
</feature>